<dbReference type="Gene3D" id="1.20.1280.50">
    <property type="match status" value="1"/>
</dbReference>
<comment type="caution">
    <text evidence="1">The sequence shown here is derived from an EMBL/GenBank/DDBJ whole genome shotgun (WGS) entry which is preliminary data.</text>
</comment>
<accession>A0AAW0ALG0</accession>
<gene>
    <name evidence="1" type="ORF">R3P38DRAFT_3003903</name>
</gene>
<reference evidence="1 2" key="1">
    <citation type="journal article" date="2024" name="J Genomics">
        <title>Draft genome sequencing and assembly of Favolaschia claudopus CIRM-BRFM 2984 isolated from oak limbs.</title>
        <authorList>
            <person name="Navarro D."/>
            <person name="Drula E."/>
            <person name="Chaduli D."/>
            <person name="Cazenave R."/>
            <person name="Ahrendt S."/>
            <person name="Wang J."/>
            <person name="Lipzen A."/>
            <person name="Daum C."/>
            <person name="Barry K."/>
            <person name="Grigoriev I.V."/>
            <person name="Favel A."/>
            <person name="Rosso M.N."/>
            <person name="Martin F."/>
        </authorList>
    </citation>
    <scope>NUCLEOTIDE SEQUENCE [LARGE SCALE GENOMIC DNA]</scope>
    <source>
        <strain evidence="1 2">CIRM-BRFM 2984</strain>
    </source>
</reference>
<name>A0AAW0ALG0_9AGAR</name>
<keyword evidence="2" id="KW-1185">Reference proteome</keyword>
<dbReference type="EMBL" id="JAWWNJ010000058">
    <property type="protein sequence ID" value="KAK7013764.1"/>
    <property type="molecule type" value="Genomic_DNA"/>
</dbReference>
<dbReference type="AlphaFoldDB" id="A0AAW0ALG0"/>
<proteinExistence type="predicted"/>
<protein>
    <recommendedName>
        <fullName evidence="3">F-box domain-containing protein</fullName>
    </recommendedName>
</protein>
<dbReference type="Proteomes" id="UP001362999">
    <property type="component" value="Unassembled WGS sequence"/>
</dbReference>
<sequence length="548" mass="61661">MANDGSGATTFTSPFLPTLVEIAYVRQLARSGSLPADLANLRRMLSVAPRELERYDEEIRAFRGLGDQYESRLLSERETLVSYTAFCRSVLSPAQKLPNELLAEIFDLYFHETLHPGPAGISLKDQMHFFARRALQELAQVCFRWYCIAIGTPQLWSTIIIHSDVWDRAFVHPEILPKLLASLLIRGKDYPLTIEMSIYPTMHCKRVLALLCRHARRWRKAHFWSIPQSHTTFYPTKNLKLDRLVSLSLDVESESWKDITAFQNSPFLTELTVARRFHKLLPILPWPQIKTVTYNSLADGNPVRSALSVLRTAINIAICTLLLDLRRYDPNSESWGIHTTSRTQELYIQLMTSAGNDPVLGRFLDSLTLPRLNVLDIHPDDGGGAFPPLWSADAFLDLADRSGFNNSTSLTSLALYVQVTDVELLRCLGAVPQLEKLELRDCTPAAVTDTFLRGLQLHVTPAFTPLVPNLGLCSICCGLNFDDSLYVDLLASRSRVHGGQNSSFKARLWWYEPRTRAVSSEALERIARLVSEGGLVFDSGAYVFGIHG</sequence>
<evidence type="ECO:0000313" key="1">
    <source>
        <dbReference type="EMBL" id="KAK7013764.1"/>
    </source>
</evidence>
<evidence type="ECO:0008006" key="3">
    <source>
        <dbReference type="Google" id="ProtNLM"/>
    </source>
</evidence>
<organism evidence="1 2">
    <name type="scientific">Favolaschia claudopus</name>
    <dbReference type="NCBI Taxonomy" id="2862362"/>
    <lineage>
        <taxon>Eukaryota</taxon>
        <taxon>Fungi</taxon>
        <taxon>Dikarya</taxon>
        <taxon>Basidiomycota</taxon>
        <taxon>Agaricomycotina</taxon>
        <taxon>Agaricomycetes</taxon>
        <taxon>Agaricomycetidae</taxon>
        <taxon>Agaricales</taxon>
        <taxon>Marasmiineae</taxon>
        <taxon>Mycenaceae</taxon>
        <taxon>Favolaschia</taxon>
    </lineage>
</organism>
<evidence type="ECO:0000313" key="2">
    <source>
        <dbReference type="Proteomes" id="UP001362999"/>
    </source>
</evidence>